<dbReference type="FunFam" id="3.30.920.10:FF:000004">
    <property type="entry name" value="Mitochondrial chaperone Frataxin"/>
    <property type="match status" value="1"/>
</dbReference>
<keyword evidence="7" id="KW-0809">Transit peptide</keyword>
<reference evidence="14" key="1">
    <citation type="journal article" date="2023" name="bioRxiv">
        <title>Complete genome of the Medicago anthracnose fungus, Colletotrichum destructivum, reveals a mini-chromosome-like region within a core chromosome.</title>
        <authorList>
            <person name="Lapalu N."/>
            <person name="Simon A."/>
            <person name="Lu A."/>
            <person name="Plaumann P.-L."/>
            <person name="Amselem J."/>
            <person name="Pigne S."/>
            <person name="Auger A."/>
            <person name="Koch C."/>
            <person name="Dallery J.-F."/>
            <person name="O'Connell R.J."/>
        </authorList>
    </citation>
    <scope>NUCLEOTIDE SEQUENCE [LARGE SCALE GENOMIC DNA]</scope>
    <source>
        <strain evidence="14">CBS 520.97</strain>
    </source>
</reference>
<dbReference type="GO" id="GO:0008199">
    <property type="term" value="F:ferric iron binding"/>
    <property type="evidence" value="ECO:0007669"/>
    <property type="project" value="InterPro"/>
</dbReference>
<dbReference type="KEGG" id="cdet:87943648"/>
<dbReference type="CDD" id="cd00503">
    <property type="entry name" value="Frataxin"/>
    <property type="match status" value="1"/>
</dbReference>
<evidence type="ECO:0000256" key="5">
    <source>
        <dbReference type="ARBA" id="ARBA00022448"/>
    </source>
</evidence>
<dbReference type="GO" id="GO:0016226">
    <property type="term" value="P:iron-sulfur cluster assembly"/>
    <property type="evidence" value="ECO:0007669"/>
    <property type="project" value="InterPro"/>
</dbReference>
<dbReference type="GO" id="GO:0006826">
    <property type="term" value="P:iron ion transport"/>
    <property type="evidence" value="ECO:0007669"/>
    <property type="project" value="UniProtKB-KW"/>
</dbReference>
<dbReference type="NCBIfam" id="TIGR03422">
    <property type="entry name" value="mito_frataxin"/>
    <property type="match status" value="1"/>
</dbReference>
<evidence type="ECO:0000256" key="7">
    <source>
        <dbReference type="ARBA" id="ARBA00022946"/>
    </source>
</evidence>
<dbReference type="NCBIfam" id="TIGR03421">
    <property type="entry name" value="FeS_CyaY"/>
    <property type="match status" value="1"/>
</dbReference>
<accession>A0AAX4IFK3</accession>
<dbReference type="EMBL" id="CP137308">
    <property type="protein sequence ID" value="WQF82131.1"/>
    <property type="molecule type" value="Genomic_DNA"/>
</dbReference>
<keyword evidence="6" id="KW-0410">Iron transport</keyword>
<comment type="similarity">
    <text evidence="2">Belongs to the frataxin family.</text>
</comment>
<keyword evidence="10" id="KW-0406">Ion transport</keyword>
<dbReference type="SUPFAM" id="SSF55387">
    <property type="entry name" value="Frataxin/Nqo15-like"/>
    <property type="match status" value="1"/>
</dbReference>
<dbReference type="GeneID" id="87943648"/>
<dbReference type="GO" id="GO:0051537">
    <property type="term" value="F:2 iron, 2 sulfur cluster binding"/>
    <property type="evidence" value="ECO:0007669"/>
    <property type="project" value="TreeGrafter"/>
</dbReference>
<dbReference type="Pfam" id="PF01491">
    <property type="entry name" value="Frataxin_Cyay"/>
    <property type="match status" value="1"/>
</dbReference>
<evidence type="ECO:0000256" key="12">
    <source>
        <dbReference type="ARBA" id="ARBA00047990"/>
    </source>
</evidence>
<evidence type="ECO:0000313" key="13">
    <source>
        <dbReference type="EMBL" id="WQF82131.1"/>
    </source>
</evidence>
<dbReference type="SMART" id="SM01219">
    <property type="entry name" value="Frataxin_Cyay"/>
    <property type="match status" value="1"/>
</dbReference>
<keyword evidence="14" id="KW-1185">Reference proteome</keyword>
<dbReference type="PANTHER" id="PTHR16821:SF2">
    <property type="entry name" value="FRATAXIN, MITOCHONDRIAL"/>
    <property type="match status" value="1"/>
</dbReference>
<evidence type="ECO:0000313" key="14">
    <source>
        <dbReference type="Proteomes" id="UP001322277"/>
    </source>
</evidence>
<dbReference type="InterPro" id="IPR036524">
    <property type="entry name" value="Frataxin/CyaY_sf"/>
</dbReference>
<evidence type="ECO:0000256" key="4">
    <source>
        <dbReference type="ARBA" id="ARBA00022434"/>
    </source>
</evidence>
<dbReference type="PROSITE" id="PS50810">
    <property type="entry name" value="FRATAXIN_2"/>
    <property type="match status" value="1"/>
</dbReference>
<dbReference type="RefSeq" id="XP_062779355.1">
    <property type="nucleotide sequence ID" value="XM_062923304.1"/>
</dbReference>
<dbReference type="GO" id="GO:0008198">
    <property type="term" value="F:ferrous iron binding"/>
    <property type="evidence" value="ECO:0007669"/>
    <property type="project" value="TreeGrafter"/>
</dbReference>
<keyword evidence="4" id="KW-0409">Iron storage</keyword>
<dbReference type="Proteomes" id="UP001322277">
    <property type="component" value="Chromosome 4"/>
</dbReference>
<dbReference type="Gene3D" id="3.30.920.10">
    <property type="entry name" value="Frataxin/CyaY"/>
    <property type="match status" value="1"/>
</dbReference>
<evidence type="ECO:0000256" key="3">
    <source>
        <dbReference type="ARBA" id="ARBA00013107"/>
    </source>
</evidence>
<comment type="catalytic activity">
    <reaction evidence="12">
        <text>4 Fe(2+) + O2 + 4 H(+) = 4 Fe(3+) + 2 H2O</text>
        <dbReference type="Rhea" id="RHEA:11148"/>
        <dbReference type="ChEBI" id="CHEBI:15377"/>
        <dbReference type="ChEBI" id="CHEBI:15378"/>
        <dbReference type="ChEBI" id="CHEBI:15379"/>
        <dbReference type="ChEBI" id="CHEBI:29033"/>
        <dbReference type="ChEBI" id="CHEBI:29034"/>
        <dbReference type="EC" id="1.16.3.1"/>
    </reaction>
</comment>
<evidence type="ECO:0000256" key="2">
    <source>
        <dbReference type="ARBA" id="ARBA00008183"/>
    </source>
</evidence>
<evidence type="ECO:0000256" key="9">
    <source>
        <dbReference type="ARBA" id="ARBA00023004"/>
    </source>
</evidence>
<keyword evidence="9" id="KW-0408">Iron</keyword>
<evidence type="ECO:0000256" key="8">
    <source>
        <dbReference type="ARBA" id="ARBA00023002"/>
    </source>
</evidence>
<dbReference type="AlphaFoldDB" id="A0AAX4IFK3"/>
<proteinExistence type="inferred from homology"/>
<keyword evidence="8" id="KW-0560">Oxidoreductase</keyword>
<sequence length="301" mass="32930">MAQARFFHRLWVEEALAASSPVTLAVTWGSKQSNRSCLPSSVPPLRSTIPISNKTDPLQFSLLHPPTTHNSDAKLYNISYPTVQFHPHPAIMARSNLTKLSGAAARTLRASSQARLATPRRSALLLLAPKPVVSVVPARKLFTTSSVAARGIMPDTDDPKVKETPKDEVKMNIVELTDAEYHELSDAHLETILTQLEELADAREGIDVEYSAGVLTVTFPDAGTYVINKQPPNKQIWLSSPISGPKRYDWVIVGDSQNEKEGTAAGAWVYARDGSTLDDLFLKELDIDLSIAPSTYGEDQS</sequence>
<dbReference type="GO" id="GO:0004322">
    <property type="term" value="F:ferroxidase activity"/>
    <property type="evidence" value="ECO:0007669"/>
    <property type="project" value="UniProtKB-EC"/>
</dbReference>
<evidence type="ECO:0000256" key="10">
    <source>
        <dbReference type="ARBA" id="ARBA00023065"/>
    </source>
</evidence>
<comment type="subcellular location">
    <subcellularLocation>
        <location evidence="1">Mitochondrion</location>
    </subcellularLocation>
</comment>
<organism evidence="13 14">
    <name type="scientific">Colletotrichum destructivum</name>
    <dbReference type="NCBI Taxonomy" id="34406"/>
    <lineage>
        <taxon>Eukaryota</taxon>
        <taxon>Fungi</taxon>
        <taxon>Dikarya</taxon>
        <taxon>Ascomycota</taxon>
        <taxon>Pezizomycotina</taxon>
        <taxon>Sordariomycetes</taxon>
        <taxon>Hypocreomycetidae</taxon>
        <taxon>Glomerellales</taxon>
        <taxon>Glomerellaceae</taxon>
        <taxon>Colletotrichum</taxon>
        <taxon>Colletotrichum destructivum species complex</taxon>
    </lineage>
</organism>
<gene>
    <name evidence="13" type="ORF">CDEST_07145</name>
</gene>
<dbReference type="GO" id="GO:0034986">
    <property type="term" value="F:iron chaperone activity"/>
    <property type="evidence" value="ECO:0007669"/>
    <property type="project" value="TreeGrafter"/>
</dbReference>
<dbReference type="GO" id="GO:0006879">
    <property type="term" value="P:intracellular iron ion homeostasis"/>
    <property type="evidence" value="ECO:0007669"/>
    <property type="project" value="UniProtKB-KW"/>
</dbReference>
<name>A0AAX4IFK3_9PEZI</name>
<evidence type="ECO:0000256" key="1">
    <source>
        <dbReference type="ARBA" id="ARBA00004173"/>
    </source>
</evidence>
<evidence type="ECO:0000256" key="6">
    <source>
        <dbReference type="ARBA" id="ARBA00022496"/>
    </source>
</evidence>
<keyword evidence="11" id="KW-0496">Mitochondrion</keyword>
<dbReference type="InterPro" id="IPR017789">
    <property type="entry name" value="Frataxin"/>
</dbReference>
<dbReference type="EC" id="1.16.3.1" evidence="3"/>
<protein>
    <recommendedName>
        <fullName evidence="3">ferroxidase</fullName>
        <ecNumber evidence="3">1.16.3.1</ecNumber>
    </recommendedName>
</protein>
<dbReference type="InterPro" id="IPR002908">
    <property type="entry name" value="Frataxin/CyaY"/>
</dbReference>
<evidence type="ECO:0000256" key="11">
    <source>
        <dbReference type="ARBA" id="ARBA00023128"/>
    </source>
</evidence>
<dbReference type="PROSITE" id="PS01344">
    <property type="entry name" value="FRATAXIN_1"/>
    <property type="match status" value="1"/>
</dbReference>
<dbReference type="GO" id="GO:0005739">
    <property type="term" value="C:mitochondrion"/>
    <property type="evidence" value="ECO:0007669"/>
    <property type="project" value="UniProtKB-SubCell"/>
</dbReference>
<dbReference type="PANTHER" id="PTHR16821">
    <property type="entry name" value="FRATAXIN"/>
    <property type="match status" value="1"/>
</dbReference>
<keyword evidence="5" id="KW-0813">Transport</keyword>
<dbReference type="InterPro" id="IPR020895">
    <property type="entry name" value="Frataxin_CS"/>
</dbReference>